<dbReference type="EMBL" id="ARYM01000007">
    <property type="protein sequence ID" value="KCZ99009.1"/>
    <property type="molecule type" value="Genomic_DNA"/>
</dbReference>
<dbReference type="STRING" id="1280954.HPO_07277"/>
<keyword evidence="1" id="KW-1133">Transmembrane helix</keyword>
<evidence type="ECO:0000313" key="2">
    <source>
        <dbReference type="EMBL" id="KCZ99009.1"/>
    </source>
</evidence>
<sequence length="51" mass="6300">MELARLLFGDFRTYVFLFVVLLVALELYRRHRKNKAPRISPEEYWQQDKEN</sequence>
<organism evidence="2 3">
    <name type="scientific">Hyphomonas polymorpha PS728</name>
    <dbReference type="NCBI Taxonomy" id="1280954"/>
    <lineage>
        <taxon>Bacteria</taxon>
        <taxon>Pseudomonadati</taxon>
        <taxon>Pseudomonadota</taxon>
        <taxon>Alphaproteobacteria</taxon>
        <taxon>Hyphomonadales</taxon>
        <taxon>Hyphomonadaceae</taxon>
        <taxon>Hyphomonas</taxon>
    </lineage>
</organism>
<evidence type="ECO:0000256" key="1">
    <source>
        <dbReference type="SAM" id="Phobius"/>
    </source>
</evidence>
<accession>A0A062VK80</accession>
<dbReference type="Proteomes" id="UP000027100">
    <property type="component" value="Unassembled WGS sequence"/>
</dbReference>
<protein>
    <submittedName>
        <fullName evidence="2">Uncharacterized protein</fullName>
    </submittedName>
</protein>
<proteinExistence type="predicted"/>
<gene>
    <name evidence="2" type="ORF">HPO_07277</name>
</gene>
<keyword evidence="3" id="KW-1185">Reference proteome</keyword>
<dbReference type="RefSeq" id="WP_157532715.1">
    <property type="nucleotide sequence ID" value="NZ_ARYM01000007.1"/>
</dbReference>
<keyword evidence="1" id="KW-0812">Transmembrane</keyword>
<name>A0A062VK80_9PROT</name>
<reference evidence="2 3" key="1">
    <citation type="journal article" date="2014" name="Antonie Van Leeuwenhoek">
        <title>Hyphomonas beringensis sp. nov. and Hyphomonas chukchiensis sp. nov., isolated from surface seawater of the Bering Sea and Chukchi Sea.</title>
        <authorList>
            <person name="Li C."/>
            <person name="Lai Q."/>
            <person name="Li G."/>
            <person name="Dong C."/>
            <person name="Wang J."/>
            <person name="Liao Y."/>
            <person name="Shao Z."/>
        </authorList>
    </citation>
    <scope>NUCLEOTIDE SEQUENCE [LARGE SCALE GENOMIC DNA]</scope>
    <source>
        <strain evidence="2 3">PS728</strain>
    </source>
</reference>
<keyword evidence="1" id="KW-0472">Membrane</keyword>
<feature type="transmembrane region" description="Helical" evidence="1">
    <location>
        <begin position="12"/>
        <end position="28"/>
    </location>
</feature>
<comment type="caution">
    <text evidence="2">The sequence shown here is derived from an EMBL/GenBank/DDBJ whole genome shotgun (WGS) entry which is preliminary data.</text>
</comment>
<dbReference type="AlphaFoldDB" id="A0A062VK80"/>
<evidence type="ECO:0000313" key="3">
    <source>
        <dbReference type="Proteomes" id="UP000027100"/>
    </source>
</evidence>
<dbReference type="PATRIC" id="fig|1280954.3.peg.1476"/>